<accession>A0A290Q5K9</accession>
<dbReference type="PANTHER" id="PTHR43811:SF19">
    <property type="entry name" value="39 KDA FK506-BINDING NUCLEAR PROTEIN"/>
    <property type="match status" value="1"/>
</dbReference>
<evidence type="ECO:0000313" key="10">
    <source>
        <dbReference type="Proteomes" id="UP000217265"/>
    </source>
</evidence>
<dbReference type="FunFam" id="3.10.50.40:FF:000006">
    <property type="entry name" value="Peptidyl-prolyl cis-trans isomerase"/>
    <property type="match status" value="1"/>
</dbReference>
<name>A0A290Q5K9_9BACT</name>
<evidence type="ECO:0000256" key="5">
    <source>
        <dbReference type="PROSITE-ProRule" id="PRU00277"/>
    </source>
</evidence>
<sequence>MRFLRWTLLCVALTAPLAVQAQREKLPPEDLQIVEKNWPDAKKTSTGLRSVVVKEGAGDLVKSGNLVSVIYKGQLLDGTVFDETKDPAKPFEFRVGRGQVIDGWEQGLQLMRLGEKRIIIVPFELGYGTRGDPPKIPKRATLVFEVEVVAIKK</sequence>
<keyword evidence="4 5" id="KW-0413">Isomerase</keyword>
<dbReference type="KEGG" id="vbh:CMV30_07360"/>
<dbReference type="GO" id="GO:0003755">
    <property type="term" value="F:peptidyl-prolyl cis-trans isomerase activity"/>
    <property type="evidence" value="ECO:0007669"/>
    <property type="project" value="UniProtKB-UniRule"/>
</dbReference>
<dbReference type="RefSeq" id="WP_096055416.1">
    <property type="nucleotide sequence ID" value="NZ_CP023344.1"/>
</dbReference>
<evidence type="ECO:0000256" key="7">
    <source>
        <dbReference type="SAM" id="SignalP"/>
    </source>
</evidence>
<organism evidence="9 10">
    <name type="scientific">Nibricoccus aquaticus</name>
    <dbReference type="NCBI Taxonomy" id="2576891"/>
    <lineage>
        <taxon>Bacteria</taxon>
        <taxon>Pseudomonadati</taxon>
        <taxon>Verrucomicrobiota</taxon>
        <taxon>Opitutia</taxon>
        <taxon>Opitutales</taxon>
        <taxon>Opitutaceae</taxon>
        <taxon>Nibricoccus</taxon>
    </lineage>
</organism>
<dbReference type="PROSITE" id="PS50059">
    <property type="entry name" value="FKBP_PPIASE"/>
    <property type="match status" value="1"/>
</dbReference>
<dbReference type="EC" id="5.2.1.8" evidence="6"/>
<dbReference type="EMBL" id="CP023344">
    <property type="protein sequence ID" value="ATC63784.1"/>
    <property type="molecule type" value="Genomic_DNA"/>
</dbReference>
<dbReference type="Proteomes" id="UP000217265">
    <property type="component" value="Chromosome"/>
</dbReference>
<keyword evidence="10" id="KW-1185">Reference proteome</keyword>
<evidence type="ECO:0000259" key="8">
    <source>
        <dbReference type="PROSITE" id="PS50059"/>
    </source>
</evidence>
<dbReference type="Gene3D" id="3.10.50.40">
    <property type="match status" value="1"/>
</dbReference>
<dbReference type="PANTHER" id="PTHR43811">
    <property type="entry name" value="FKBP-TYPE PEPTIDYL-PROLYL CIS-TRANS ISOMERASE FKPA"/>
    <property type="match status" value="1"/>
</dbReference>
<feature type="domain" description="PPIase FKBP-type" evidence="8">
    <location>
        <begin position="64"/>
        <end position="152"/>
    </location>
</feature>
<dbReference type="InterPro" id="IPR001179">
    <property type="entry name" value="PPIase_FKBP_dom"/>
</dbReference>
<dbReference type="OrthoDB" id="9814548at2"/>
<protein>
    <recommendedName>
        <fullName evidence="6">Peptidyl-prolyl cis-trans isomerase</fullName>
        <ecNumber evidence="6">5.2.1.8</ecNumber>
    </recommendedName>
</protein>
<evidence type="ECO:0000313" key="9">
    <source>
        <dbReference type="EMBL" id="ATC63784.1"/>
    </source>
</evidence>
<evidence type="ECO:0000256" key="1">
    <source>
        <dbReference type="ARBA" id="ARBA00000971"/>
    </source>
</evidence>
<dbReference type="InterPro" id="IPR046357">
    <property type="entry name" value="PPIase_dom_sf"/>
</dbReference>
<keyword evidence="3 5" id="KW-0697">Rotamase</keyword>
<evidence type="ECO:0000256" key="3">
    <source>
        <dbReference type="ARBA" id="ARBA00023110"/>
    </source>
</evidence>
<evidence type="ECO:0000256" key="6">
    <source>
        <dbReference type="RuleBase" id="RU003915"/>
    </source>
</evidence>
<dbReference type="Pfam" id="PF00254">
    <property type="entry name" value="FKBP_C"/>
    <property type="match status" value="1"/>
</dbReference>
<feature type="signal peptide" evidence="7">
    <location>
        <begin position="1"/>
        <end position="21"/>
    </location>
</feature>
<dbReference type="AlphaFoldDB" id="A0A290Q5K9"/>
<comment type="similarity">
    <text evidence="2 6">Belongs to the FKBP-type PPIase family.</text>
</comment>
<proteinExistence type="inferred from homology"/>
<reference evidence="9 10" key="1">
    <citation type="submission" date="2017-09" db="EMBL/GenBank/DDBJ databases">
        <title>Complete genome sequence of Verrucomicrobial strain HZ-65, isolated from freshwater.</title>
        <authorList>
            <person name="Choi A."/>
        </authorList>
    </citation>
    <scope>NUCLEOTIDE SEQUENCE [LARGE SCALE GENOMIC DNA]</scope>
    <source>
        <strain evidence="9 10">HZ-65</strain>
    </source>
</reference>
<dbReference type="SUPFAM" id="SSF54534">
    <property type="entry name" value="FKBP-like"/>
    <property type="match status" value="1"/>
</dbReference>
<evidence type="ECO:0000256" key="4">
    <source>
        <dbReference type="ARBA" id="ARBA00023235"/>
    </source>
</evidence>
<evidence type="ECO:0000256" key="2">
    <source>
        <dbReference type="ARBA" id="ARBA00006577"/>
    </source>
</evidence>
<gene>
    <name evidence="9" type="ORF">CMV30_07360</name>
</gene>
<feature type="chain" id="PRO_5012787161" description="Peptidyl-prolyl cis-trans isomerase" evidence="7">
    <location>
        <begin position="22"/>
        <end position="153"/>
    </location>
</feature>
<comment type="catalytic activity">
    <reaction evidence="1 5 6">
        <text>[protein]-peptidylproline (omega=180) = [protein]-peptidylproline (omega=0)</text>
        <dbReference type="Rhea" id="RHEA:16237"/>
        <dbReference type="Rhea" id="RHEA-COMP:10747"/>
        <dbReference type="Rhea" id="RHEA-COMP:10748"/>
        <dbReference type="ChEBI" id="CHEBI:83833"/>
        <dbReference type="ChEBI" id="CHEBI:83834"/>
        <dbReference type="EC" id="5.2.1.8"/>
    </reaction>
</comment>
<keyword evidence="7" id="KW-0732">Signal</keyword>